<dbReference type="UniPathway" id="UPA00074">
    <property type="reaction ID" value="UER00133"/>
</dbReference>
<dbReference type="AlphaFoldDB" id="A0A4T0LXM8"/>
<dbReference type="GO" id="GO:0003723">
    <property type="term" value="F:RNA binding"/>
    <property type="evidence" value="ECO:0007669"/>
    <property type="project" value="InterPro"/>
</dbReference>
<dbReference type="FunFam" id="3.40.140.20:FF:000003">
    <property type="entry name" value="Bifunctional purine biosynthesis protein"/>
    <property type="match status" value="1"/>
</dbReference>
<dbReference type="HAMAP" id="MF_00139">
    <property type="entry name" value="PurH"/>
    <property type="match status" value="1"/>
</dbReference>
<name>A0A4T0LXM8_9BASI</name>
<dbReference type="SMART" id="SM00538">
    <property type="entry name" value="POP4"/>
    <property type="match status" value="1"/>
</dbReference>
<dbReference type="InterPro" id="IPR011607">
    <property type="entry name" value="MGS-like_dom"/>
</dbReference>
<dbReference type="Proteomes" id="UP000310708">
    <property type="component" value="Unassembled WGS sequence"/>
</dbReference>
<sequence>MSAAEKLLEERLNMNKEDASKIYSSKLENTTIMLENPLKSSKRKPTKSKLRRQTIRHSIKRTKMSYDVAKKLNRMWNEYINDLIDGDSMSIQSKMLKADLCGSAIKVIKSNNPTLINMEGICILETEQSFLIITPSSSQKSLPKNGGVFELKSDVFSLNLYADNFKYRNYNDMPTAILSVYDKTNLVEFAKDLESLGFKLLGSGGTSKKIRDAGIQIGDVQDITKAPEMLGGRVKTLHPAVHGGILARDIPSDNQDLDKQSYEKIDLVVCNLYPFKETVAKPDVTLANAVEEIDIGGVTLLRAAAKNHERVSILSDPSDYKSFIESYKNGVEQSLRNKWALKAFSHTADYDSAISNYFRQQYASLDSNTDLVQRFPLRYGANPHQKPAQAYVTEGEMPIKVVSGSPGYINLLDGLNSWGLVKELAEALGLPAAASFKHVSPAGAAVGVPLNDVEKKVFMVDDLKELSPLATAYARARGADRMSSFGDFIALSHEVDYPTARIINREVSDGVIAPGYSKEALEILQKKKGGKYCMLQIDPAFTPSDIETRSVYGITLQQRRNDAKITNETFSNLVSNEKELSKQALIDLTVATIAVKYTQSNSVGYAVNGAVVGLGAGQQSRIHCTRLAGDKADNWWLRHHPRVLSLPWKKSVKRAEKANAIDLFVTGEAFRATGSERAQWESMFEEVPSPLTEEEVKSHSATFKELGVACCSDAFFPFPDNVHRAHRSGVKYVAASIGSVMDEEVIKAANEYGIVYSALPLRLFHH</sequence>
<proteinExistence type="inferred from homology"/>
<dbReference type="GO" id="GO:0001682">
    <property type="term" value="P:tRNA 5'-leader removal"/>
    <property type="evidence" value="ECO:0007669"/>
    <property type="project" value="InterPro"/>
</dbReference>
<dbReference type="FunFam" id="1.10.287.440:FF:000001">
    <property type="entry name" value="Bifunctional purine biosynthesis protein PURH"/>
    <property type="match status" value="1"/>
</dbReference>
<comment type="pathway">
    <text evidence="2">Purine metabolism; IMP biosynthesis via de novo pathway; IMP from 5-formamido-1-(5-phospho-D-ribosyl)imidazole-4-carboxamide: step 1/1.</text>
</comment>
<dbReference type="Proteomes" id="UP000309601">
    <property type="component" value="Unassembled WGS sequence"/>
</dbReference>
<dbReference type="NCBIfam" id="NF005492">
    <property type="entry name" value="PRK07106.1"/>
    <property type="match status" value="1"/>
</dbReference>
<dbReference type="EMBL" id="SPRH01000030">
    <property type="protein sequence ID" value="TIB99455.1"/>
    <property type="molecule type" value="Genomic_DNA"/>
</dbReference>
<evidence type="ECO:0000313" key="15">
    <source>
        <dbReference type="EMBL" id="TIB99455.1"/>
    </source>
</evidence>
<dbReference type="FunFam" id="3.40.50.1380:FF:000003">
    <property type="entry name" value="Bifunctional purine biosynthesis protein"/>
    <property type="match status" value="1"/>
</dbReference>
<dbReference type="SUPFAM" id="SSF53927">
    <property type="entry name" value="Cytidine deaminase-like"/>
    <property type="match status" value="1"/>
</dbReference>
<dbReference type="Proteomes" id="UP000305362">
    <property type="component" value="Unassembled WGS sequence"/>
</dbReference>
<evidence type="ECO:0000256" key="4">
    <source>
        <dbReference type="ARBA" id="ARBA00007667"/>
    </source>
</evidence>
<dbReference type="InterPro" id="IPR002695">
    <property type="entry name" value="PurH-like"/>
</dbReference>
<keyword evidence="8" id="KW-0378">Hydrolase</keyword>
<dbReference type="Gene3D" id="1.10.287.440">
    <property type="match status" value="1"/>
</dbReference>
<dbReference type="OrthoDB" id="6017153at2759"/>
<dbReference type="InterPro" id="IPR036914">
    <property type="entry name" value="MGS-like_dom_sf"/>
</dbReference>
<dbReference type="SMART" id="SM00798">
    <property type="entry name" value="AICARFT_IMPCHas"/>
    <property type="match status" value="1"/>
</dbReference>
<evidence type="ECO:0000313" key="22">
    <source>
        <dbReference type="Proteomes" id="UP000310685"/>
    </source>
</evidence>
<organism evidence="14 22">
    <name type="scientific">Wallemia mellicola</name>
    <dbReference type="NCBI Taxonomy" id="1708541"/>
    <lineage>
        <taxon>Eukaryota</taxon>
        <taxon>Fungi</taxon>
        <taxon>Dikarya</taxon>
        <taxon>Basidiomycota</taxon>
        <taxon>Wallemiomycotina</taxon>
        <taxon>Wallemiomycetes</taxon>
        <taxon>Wallemiales</taxon>
        <taxon>Wallemiaceae</taxon>
        <taxon>Wallemia</taxon>
    </lineage>
</organism>
<comment type="caution">
    <text evidence="14">The sequence shown here is derived from an EMBL/GenBank/DDBJ whole genome shotgun (WGS) entry which is preliminary data.</text>
</comment>
<dbReference type="InterPro" id="IPR036980">
    <property type="entry name" value="RNase_P/MRP_Rpp29_sf"/>
</dbReference>
<evidence type="ECO:0000256" key="1">
    <source>
        <dbReference type="ARBA" id="ARBA00004514"/>
    </source>
</evidence>
<dbReference type="PROSITE" id="PS51855">
    <property type="entry name" value="MGS"/>
    <property type="match status" value="1"/>
</dbReference>
<dbReference type="EMBL" id="SPRC01000031">
    <property type="protein sequence ID" value="TIB77779.1"/>
    <property type="molecule type" value="Genomic_DNA"/>
</dbReference>
<dbReference type="Pfam" id="PF02142">
    <property type="entry name" value="MGS"/>
    <property type="match status" value="1"/>
</dbReference>
<evidence type="ECO:0000256" key="7">
    <source>
        <dbReference type="ARBA" id="ARBA00022755"/>
    </source>
</evidence>
<dbReference type="SMART" id="SM00851">
    <property type="entry name" value="MGS"/>
    <property type="match status" value="1"/>
</dbReference>
<dbReference type="SUPFAM" id="SSF101744">
    <property type="entry name" value="Rof/RNase P subunit-like"/>
    <property type="match status" value="1"/>
</dbReference>
<comment type="subcellular location">
    <subcellularLocation>
        <location evidence="1">Cytoplasm</location>
        <location evidence="1">Cytosol</location>
    </subcellularLocation>
</comment>
<reference evidence="19 20" key="1">
    <citation type="submission" date="2019-03" db="EMBL/GenBank/DDBJ databases">
        <title>Sequencing 25 genomes of Wallemia mellicola.</title>
        <authorList>
            <person name="Gostincar C."/>
        </authorList>
    </citation>
    <scope>NUCLEOTIDE SEQUENCE [LARGE SCALE GENOMIC DNA]</scope>
    <source>
        <strain evidence="15 20">EXF-1262</strain>
        <strain evidence="17 21">EXF-1274</strain>
        <strain evidence="18 19">EXF-1277</strain>
        <strain evidence="14 22">EXF-6152</strain>
        <strain evidence="16 23">EXF-757</strain>
    </source>
</reference>
<accession>A0A4T0LXM8</accession>
<feature type="domain" description="MGS-like" evidence="13">
    <location>
        <begin position="165"/>
        <end position="315"/>
    </location>
</feature>
<dbReference type="Proteomes" id="UP000310685">
    <property type="component" value="Unassembled WGS sequence"/>
</dbReference>
<dbReference type="Pfam" id="PF01868">
    <property type="entry name" value="RNase_P-MRP_p29"/>
    <property type="match status" value="1"/>
</dbReference>
<dbReference type="Gene3D" id="3.40.50.1380">
    <property type="entry name" value="Methylglyoxal synthase-like domain"/>
    <property type="match status" value="1"/>
</dbReference>
<evidence type="ECO:0000256" key="11">
    <source>
        <dbReference type="ARBA" id="ARBA00050687"/>
    </source>
</evidence>
<evidence type="ECO:0000256" key="2">
    <source>
        <dbReference type="ARBA" id="ARBA00004844"/>
    </source>
</evidence>
<dbReference type="InterPro" id="IPR023534">
    <property type="entry name" value="Rof/RNase_P-like"/>
</dbReference>
<evidence type="ECO:0000256" key="10">
    <source>
        <dbReference type="ARBA" id="ARBA00050488"/>
    </source>
</evidence>
<comment type="pathway">
    <text evidence="3">Purine metabolism; IMP biosynthesis via de novo pathway; 5-formamido-1-(5-phospho-D-ribosyl)imidazole-4-carboxamide from 5-amino-1-(5-phospho-D-ribosyl)imidazole-4-carboxamide (10-formyl THF route): step 1/1.</text>
</comment>
<dbReference type="InterPro" id="IPR024051">
    <property type="entry name" value="AICAR_Tfase_dup_dom_sf"/>
</dbReference>
<evidence type="ECO:0000313" key="18">
    <source>
        <dbReference type="EMBL" id="TIC70362.1"/>
    </source>
</evidence>
<dbReference type="EMBL" id="SPRW01000014">
    <property type="protein sequence ID" value="TIC66925.1"/>
    <property type="molecule type" value="Genomic_DNA"/>
</dbReference>
<evidence type="ECO:0000313" key="21">
    <source>
        <dbReference type="Proteomes" id="UP000309601"/>
    </source>
</evidence>
<keyword evidence="9" id="KW-0511">Multifunctional enzyme</keyword>
<evidence type="ECO:0000313" key="17">
    <source>
        <dbReference type="EMBL" id="TIC66925.1"/>
    </source>
</evidence>
<dbReference type="PANTHER" id="PTHR11692:SF0">
    <property type="entry name" value="BIFUNCTIONAL PURINE BIOSYNTHESIS PROTEIN ATIC"/>
    <property type="match status" value="1"/>
</dbReference>
<dbReference type="Proteomes" id="UP000307169">
    <property type="component" value="Unassembled WGS sequence"/>
</dbReference>
<dbReference type="InterPro" id="IPR016193">
    <property type="entry name" value="Cytidine_deaminase-like"/>
</dbReference>
<comment type="catalytic activity">
    <reaction evidence="11">
        <text>IMP + H2O = 5-formamido-1-(5-phospho-D-ribosyl)imidazole-4-carboxamide</text>
        <dbReference type="Rhea" id="RHEA:18445"/>
        <dbReference type="ChEBI" id="CHEBI:15377"/>
        <dbReference type="ChEBI" id="CHEBI:58053"/>
        <dbReference type="ChEBI" id="CHEBI:58467"/>
        <dbReference type="EC" id="3.5.4.10"/>
    </reaction>
</comment>
<evidence type="ECO:0000313" key="14">
    <source>
        <dbReference type="EMBL" id="TIB77779.1"/>
    </source>
</evidence>
<comment type="similarity">
    <text evidence="4">Belongs to the PurH family.</text>
</comment>
<evidence type="ECO:0000256" key="12">
    <source>
        <dbReference type="ARBA" id="ARBA00054363"/>
    </source>
</evidence>
<dbReference type="InterPro" id="IPR024050">
    <property type="entry name" value="AICAR_Tfase_insert_dom_sf"/>
</dbReference>
<dbReference type="EMBL" id="SPRV01000007">
    <property type="protein sequence ID" value="TIC70362.1"/>
    <property type="molecule type" value="Genomic_DNA"/>
</dbReference>
<evidence type="ECO:0000256" key="3">
    <source>
        <dbReference type="ARBA" id="ARBA00004954"/>
    </source>
</evidence>
<evidence type="ECO:0000313" key="19">
    <source>
        <dbReference type="Proteomes" id="UP000305362"/>
    </source>
</evidence>
<dbReference type="GO" id="GO:0004643">
    <property type="term" value="F:phosphoribosylaminoimidazolecarboxamide formyltransferase activity"/>
    <property type="evidence" value="ECO:0007669"/>
    <property type="project" value="UniProtKB-EC"/>
</dbReference>
<comment type="catalytic activity">
    <reaction evidence="10">
        <text>(6R)-10-formyltetrahydrofolate + 5-amino-1-(5-phospho-beta-D-ribosyl)imidazole-4-carboxamide = 5-formamido-1-(5-phospho-D-ribosyl)imidazole-4-carboxamide + (6S)-5,6,7,8-tetrahydrofolate</text>
        <dbReference type="Rhea" id="RHEA:22192"/>
        <dbReference type="ChEBI" id="CHEBI:57453"/>
        <dbReference type="ChEBI" id="CHEBI:58467"/>
        <dbReference type="ChEBI" id="CHEBI:58475"/>
        <dbReference type="ChEBI" id="CHEBI:195366"/>
        <dbReference type="EC" id="2.1.2.3"/>
    </reaction>
</comment>
<evidence type="ECO:0000256" key="8">
    <source>
        <dbReference type="ARBA" id="ARBA00022801"/>
    </source>
</evidence>
<dbReference type="GO" id="GO:0030677">
    <property type="term" value="C:ribonuclease P complex"/>
    <property type="evidence" value="ECO:0007669"/>
    <property type="project" value="InterPro"/>
</dbReference>
<evidence type="ECO:0000313" key="16">
    <source>
        <dbReference type="EMBL" id="TIC64462.1"/>
    </source>
</evidence>
<evidence type="ECO:0000313" key="23">
    <source>
        <dbReference type="Proteomes" id="UP000310708"/>
    </source>
</evidence>
<dbReference type="GO" id="GO:0006189">
    <property type="term" value="P:'de novo' IMP biosynthetic process"/>
    <property type="evidence" value="ECO:0007669"/>
    <property type="project" value="UniProtKB-UniPathway"/>
</dbReference>
<dbReference type="NCBIfam" id="TIGR00355">
    <property type="entry name" value="purH"/>
    <property type="match status" value="1"/>
</dbReference>
<keyword evidence="7" id="KW-0658">Purine biosynthesis</keyword>
<evidence type="ECO:0000256" key="5">
    <source>
        <dbReference type="ARBA" id="ARBA00022490"/>
    </source>
</evidence>
<dbReference type="GO" id="GO:0003937">
    <property type="term" value="F:IMP cyclohydrolase activity"/>
    <property type="evidence" value="ECO:0007669"/>
    <property type="project" value="UniProtKB-EC"/>
</dbReference>
<dbReference type="Pfam" id="PF01808">
    <property type="entry name" value="AICARFT_IMPCHas"/>
    <property type="match status" value="1"/>
</dbReference>
<dbReference type="EMBL" id="SPRX01000033">
    <property type="protein sequence ID" value="TIC64462.1"/>
    <property type="molecule type" value="Genomic_DNA"/>
</dbReference>
<dbReference type="Gene3D" id="2.30.30.210">
    <property type="entry name" value="Ribonuclease P/MRP, subunit p29"/>
    <property type="match status" value="1"/>
</dbReference>
<dbReference type="PANTHER" id="PTHR11692">
    <property type="entry name" value="BIFUNCTIONAL PURINE BIOSYNTHESIS PROTEIN PURH"/>
    <property type="match status" value="1"/>
</dbReference>
<evidence type="ECO:0000256" key="6">
    <source>
        <dbReference type="ARBA" id="ARBA00022679"/>
    </source>
</evidence>
<dbReference type="InterPro" id="IPR002730">
    <property type="entry name" value="Rpp29/RNP1"/>
</dbReference>
<dbReference type="CDD" id="cd01421">
    <property type="entry name" value="IMPCH"/>
    <property type="match status" value="1"/>
</dbReference>
<comment type="function">
    <text evidence="12">Bifunctional enzyme that catalyzes the last two steps of purine biosynthesis. Acts as a transformylase that incorporates a formyl group to the AMP analog AICAR (5-amino-1-(5-phospho-beta-D-ribosyl)imidazole-4-carboxamide) to produce the intermediate formyl-AICAR (FAICAR). Also catalyzes the cyclization of FAICAR to IMP.</text>
</comment>
<evidence type="ECO:0000256" key="9">
    <source>
        <dbReference type="ARBA" id="ARBA00023268"/>
    </source>
</evidence>
<dbReference type="GO" id="GO:0005829">
    <property type="term" value="C:cytosol"/>
    <property type="evidence" value="ECO:0007669"/>
    <property type="project" value="UniProtKB-SubCell"/>
</dbReference>
<gene>
    <name evidence="16" type="ORF">E3Q01_02698</name>
    <name evidence="17" type="ORF">E3Q02_01720</name>
    <name evidence="18" type="ORF">E3Q03_00994</name>
    <name evidence="15" type="ORF">E3Q17_02585</name>
    <name evidence="14" type="ORF">E3Q22_02860</name>
</gene>
<dbReference type="Gene3D" id="3.40.140.20">
    <property type="match status" value="2"/>
</dbReference>
<evidence type="ECO:0000259" key="13">
    <source>
        <dbReference type="PROSITE" id="PS51855"/>
    </source>
</evidence>
<keyword evidence="5" id="KW-0963">Cytoplasm</keyword>
<evidence type="ECO:0000313" key="20">
    <source>
        <dbReference type="Proteomes" id="UP000307169"/>
    </source>
</evidence>
<keyword evidence="6" id="KW-0808">Transferase</keyword>
<dbReference type="SUPFAM" id="SSF52335">
    <property type="entry name" value="Methylglyoxal synthase-like"/>
    <property type="match status" value="1"/>
</dbReference>
<protein>
    <submittedName>
        <fullName evidence="14">AICARFT/IMPCHase bienzyme</fullName>
    </submittedName>
</protein>